<evidence type="ECO:0000259" key="2">
    <source>
        <dbReference type="Pfam" id="PF01609"/>
    </source>
</evidence>
<evidence type="ECO:0000313" key="5">
    <source>
        <dbReference type="Proteomes" id="UP001501752"/>
    </source>
</evidence>
<sequence>MVEVSAMITAMCVCVCKPSYGSSLTDAQWAVIEPLLPVRDPRRAGRPLKFPRRLIVDTVLYVLVSGCAWRLVPHDLAPWDAAYRWFRAWSADGTWSRVHDALREKLRAADGRDPQPSAAVLDSQSARSHQGGQAVGYDAGKRVRGRKRHLLVDTCGLVLRAVVHSASVQDRAGAKLVLAGIRSSFPQVGLVWVDGGYVNVVDAGLVGWAAEHEGLEIVAVPRNADVKGFQVLPRRWVVERTFSWLGRCRRLARDYERKTAHAEAMIKVAMIRLMAARLAGEEIEPRGPVETEAARRLADDLNDQ</sequence>
<dbReference type="NCBIfam" id="NF033580">
    <property type="entry name" value="transpos_IS5_3"/>
    <property type="match status" value="1"/>
</dbReference>
<proteinExistence type="predicted"/>
<dbReference type="PANTHER" id="PTHR30007">
    <property type="entry name" value="PHP DOMAIN PROTEIN"/>
    <property type="match status" value="1"/>
</dbReference>
<feature type="domain" description="Insertion element IS402-like" evidence="3">
    <location>
        <begin position="24"/>
        <end position="99"/>
    </location>
</feature>
<evidence type="ECO:0000313" key="4">
    <source>
        <dbReference type="EMBL" id="GAA4831212.1"/>
    </source>
</evidence>
<evidence type="ECO:0000259" key="3">
    <source>
        <dbReference type="Pfam" id="PF13340"/>
    </source>
</evidence>
<comment type="caution">
    <text evidence="4">The sequence shown here is derived from an EMBL/GenBank/DDBJ whole genome shotgun (WGS) entry which is preliminary data.</text>
</comment>
<reference evidence="5" key="1">
    <citation type="journal article" date="2019" name="Int. J. Syst. Evol. Microbiol.">
        <title>The Global Catalogue of Microorganisms (GCM) 10K type strain sequencing project: providing services to taxonomists for standard genome sequencing and annotation.</title>
        <authorList>
            <consortium name="The Broad Institute Genomics Platform"/>
            <consortium name="The Broad Institute Genome Sequencing Center for Infectious Disease"/>
            <person name="Wu L."/>
            <person name="Ma J."/>
        </authorList>
    </citation>
    <scope>NUCLEOTIDE SEQUENCE [LARGE SCALE GENOMIC DNA]</scope>
    <source>
        <strain evidence="5">JCM 13006</strain>
    </source>
</reference>
<feature type="region of interest" description="Disordered" evidence="1">
    <location>
        <begin position="107"/>
        <end position="135"/>
    </location>
</feature>
<feature type="compositionally biased region" description="Polar residues" evidence="1">
    <location>
        <begin position="122"/>
        <end position="131"/>
    </location>
</feature>
<dbReference type="InterPro" id="IPR025161">
    <property type="entry name" value="IS402-like_dom"/>
</dbReference>
<feature type="domain" description="Transposase IS4-like" evidence="2">
    <location>
        <begin position="115"/>
        <end position="273"/>
    </location>
</feature>
<dbReference type="Pfam" id="PF13340">
    <property type="entry name" value="DUF4096"/>
    <property type="match status" value="1"/>
</dbReference>
<dbReference type="Pfam" id="PF01609">
    <property type="entry name" value="DDE_Tnp_1"/>
    <property type="match status" value="1"/>
</dbReference>
<accession>A0ABP9DCV7</accession>
<keyword evidence="5" id="KW-1185">Reference proteome</keyword>
<protein>
    <submittedName>
        <fullName evidence="4">IS5-like element ISMac15 family transposase</fullName>
    </submittedName>
</protein>
<dbReference type="Proteomes" id="UP001501752">
    <property type="component" value="Unassembled WGS sequence"/>
</dbReference>
<dbReference type="EMBL" id="BAABIS010000001">
    <property type="protein sequence ID" value="GAA4831212.1"/>
    <property type="molecule type" value="Genomic_DNA"/>
</dbReference>
<organism evidence="4 5">
    <name type="scientific">Kitasatospora terrestris</name>
    <dbReference type="NCBI Taxonomy" id="258051"/>
    <lineage>
        <taxon>Bacteria</taxon>
        <taxon>Bacillati</taxon>
        <taxon>Actinomycetota</taxon>
        <taxon>Actinomycetes</taxon>
        <taxon>Kitasatosporales</taxon>
        <taxon>Streptomycetaceae</taxon>
        <taxon>Kitasatospora</taxon>
    </lineage>
</organism>
<gene>
    <name evidence="4" type="ORF">GCM10023235_01700</name>
</gene>
<evidence type="ECO:0000256" key="1">
    <source>
        <dbReference type="SAM" id="MobiDB-lite"/>
    </source>
</evidence>
<dbReference type="InterPro" id="IPR002559">
    <property type="entry name" value="Transposase_11"/>
</dbReference>
<dbReference type="PANTHER" id="PTHR30007:SF0">
    <property type="entry name" value="TRANSPOSASE"/>
    <property type="match status" value="1"/>
</dbReference>
<name>A0ABP9DCV7_9ACTN</name>